<name>A0A1H7ABP3_9BACT</name>
<dbReference type="EMBL" id="FNZH01000006">
    <property type="protein sequence ID" value="SEJ63049.1"/>
    <property type="molecule type" value="Genomic_DNA"/>
</dbReference>
<sequence>MKHITLTIPDHLDLGETETKRFLAAKMYESGKLSLGQAAELAGLSKVAFSEILAD</sequence>
<gene>
    <name evidence="1" type="ORF">SAMN05192553_106181</name>
</gene>
<dbReference type="OrthoDB" id="5771572at2"/>
<dbReference type="STRING" id="1416801.SAMN05192553_106181"/>
<reference evidence="2" key="1">
    <citation type="submission" date="2016-10" db="EMBL/GenBank/DDBJ databases">
        <authorList>
            <person name="Varghese N."/>
            <person name="Submissions S."/>
        </authorList>
    </citation>
    <scope>NUCLEOTIDE SEQUENCE [LARGE SCALE GENOMIC DNA]</scope>
    <source>
        <strain evidence="2">IBRC-M 10761</strain>
    </source>
</reference>
<dbReference type="Pfam" id="PF03683">
    <property type="entry name" value="UPF0175"/>
    <property type="match status" value="1"/>
</dbReference>
<dbReference type="AlphaFoldDB" id="A0A1H7ABP3"/>
<protein>
    <submittedName>
        <fullName evidence="1">Uncharacterized protein family (UPF0175)</fullName>
    </submittedName>
</protein>
<evidence type="ECO:0000313" key="1">
    <source>
        <dbReference type="EMBL" id="SEJ63049.1"/>
    </source>
</evidence>
<dbReference type="RefSeq" id="WP_092177315.1">
    <property type="nucleotide sequence ID" value="NZ_FNZH01000006.1"/>
</dbReference>
<evidence type="ECO:0000313" key="2">
    <source>
        <dbReference type="Proteomes" id="UP000199403"/>
    </source>
</evidence>
<proteinExistence type="predicted"/>
<dbReference type="InterPro" id="IPR005368">
    <property type="entry name" value="UPF0175"/>
</dbReference>
<dbReference type="Proteomes" id="UP000199403">
    <property type="component" value="Unassembled WGS sequence"/>
</dbReference>
<organism evidence="1 2">
    <name type="scientific">Cyclobacterium xiamenense</name>
    <dbReference type="NCBI Taxonomy" id="1297121"/>
    <lineage>
        <taxon>Bacteria</taxon>
        <taxon>Pseudomonadati</taxon>
        <taxon>Bacteroidota</taxon>
        <taxon>Cytophagia</taxon>
        <taxon>Cytophagales</taxon>
        <taxon>Cyclobacteriaceae</taxon>
        <taxon>Cyclobacterium</taxon>
    </lineage>
</organism>
<accession>A0A1H7ABP3</accession>
<keyword evidence="2" id="KW-1185">Reference proteome</keyword>